<accession>A0A562LNK9</accession>
<gene>
    <name evidence="1" type="ORF">IP98_02556</name>
</gene>
<protein>
    <submittedName>
        <fullName evidence="1">Uncharacterized protein</fullName>
    </submittedName>
</protein>
<keyword evidence="2" id="KW-1185">Reference proteome</keyword>
<organism evidence="1 2">
    <name type="scientific">Flavobacterium cauense R2A-7</name>
    <dbReference type="NCBI Taxonomy" id="1341154"/>
    <lineage>
        <taxon>Bacteria</taxon>
        <taxon>Pseudomonadati</taxon>
        <taxon>Bacteroidota</taxon>
        <taxon>Flavobacteriia</taxon>
        <taxon>Flavobacteriales</taxon>
        <taxon>Flavobacteriaceae</taxon>
        <taxon>Flavobacterium</taxon>
    </lineage>
</organism>
<proteinExistence type="predicted"/>
<sequence>MNFMQVFIFKAELYSEGRSQSDRSHETKNPNNRQPRYLDFFYSILSGL</sequence>
<evidence type="ECO:0000313" key="2">
    <source>
        <dbReference type="Proteomes" id="UP000319848"/>
    </source>
</evidence>
<dbReference type="AlphaFoldDB" id="A0A562LNK9"/>
<dbReference type="Proteomes" id="UP000319848">
    <property type="component" value="Unassembled WGS sequence"/>
</dbReference>
<name>A0A562LNK9_9FLAO</name>
<dbReference type="EMBL" id="VLKQ01000013">
    <property type="protein sequence ID" value="TWI09201.1"/>
    <property type="molecule type" value="Genomic_DNA"/>
</dbReference>
<reference evidence="1 2" key="1">
    <citation type="journal article" date="2015" name="Stand. Genomic Sci.">
        <title>Genomic Encyclopedia of Bacterial and Archaeal Type Strains, Phase III: the genomes of soil and plant-associated and newly described type strains.</title>
        <authorList>
            <person name="Whitman W.B."/>
            <person name="Woyke T."/>
            <person name="Klenk H.P."/>
            <person name="Zhou Y."/>
            <person name="Lilburn T.G."/>
            <person name="Beck B.J."/>
            <person name="De Vos P."/>
            <person name="Vandamme P."/>
            <person name="Eisen J.A."/>
            <person name="Garrity G."/>
            <person name="Hugenholtz P."/>
            <person name="Kyrpides N.C."/>
        </authorList>
    </citation>
    <scope>NUCLEOTIDE SEQUENCE [LARGE SCALE GENOMIC DNA]</scope>
    <source>
        <strain evidence="1 2">CGMCC 1.7270</strain>
    </source>
</reference>
<evidence type="ECO:0000313" key="1">
    <source>
        <dbReference type="EMBL" id="TWI09201.1"/>
    </source>
</evidence>
<comment type="caution">
    <text evidence="1">The sequence shown here is derived from an EMBL/GenBank/DDBJ whole genome shotgun (WGS) entry which is preliminary data.</text>
</comment>